<dbReference type="PANTHER" id="PTHR42899">
    <property type="entry name" value="SPERMATOGENESIS-ASSOCIATED PROTEIN 20"/>
    <property type="match status" value="1"/>
</dbReference>
<dbReference type="AlphaFoldDB" id="A0A5J4IRF8"/>
<proteinExistence type="predicted"/>
<organism evidence="2 3">
    <name type="scientific">Patiriisocius marinus</name>
    <dbReference type="NCBI Taxonomy" id="1397112"/>
    <lineage>
        <taxon>Bacteria</taxon>
        <taxon>Pseudomonadati</taxon>
        <taxon>Bacteroidota</taxon>
        <taxon>Flavobacteriia</taxon>
        <taxon>Flavobacteriales</taxon>
        <taxon>Flavobacteriaceae</taxon>
        <taxon>Patiriisocius</taxon>
    </lineage>
</organism>
<dbReference type="OrthoDB" id="9762614at2"/>
<evidence type="ECO:0000313" key="3">
    <source>
        <dbReference type="Proteomes" id="UP000326509"/>
    </source>
</evidence>
<dbReference type="InterPro" id="IPR036249">
    <property type="entry name" value="Thioredoxin-like_sf"/>
</dbReference>
<dbReference type="InterPro" id="IPR004879">
    <property type="entry name" value="Ssp411-like_TRX"/>
</dbReference>
<dbReference type="EMBL" id="BKCG01000007">
    <property type="protein sequence ID" value="GER60449.1"/>
    <property type="molecule type" value="Genomic_DNA"/>
</dbReference>
<dbReference type="Gene3D" id="1.50.10.20">
    <property type="match status" value="1"/>
</dbReference>
<protein>
    <submittedName>
        <fullName evidence="2">Thioredoxin</fullName>
    </submittedName>
</protein>
<dbReference type="CDD" id="cd02955">
    <property type="entry name" value="SSP411"/>
    <property type="match status" value="1"/>
</dbReference>
<dbReference type="PANTHER" id="PTHR42899:SF1">
    <property type="entry name" value="SPERMATOGENESIS-ASSOCIATED PROTEIN 20"/>
    <property type="match status" value="1"/>
</dbReference>
<evidence type="ECO:0000313" key="2">
    <source>
        <dbReference type="EMBL" id="GER60449.1"/>
    </source>
</evidence>
<name>A0A5J4IRF8_9FLAO</name>
<dbReference type="InterPro" id="IPR008928">
    <property type="entry name" value="6-hairpin_glycosidase_sf"/>
</dbReference>
<feature type="domain" description="Spermatogenesis-associated protein 20-like TRX" evidence="1">
    <location>
        <begin position="35"/>
        <end position="188"/>
    </location>
</feature>
<dbReference type="SUPFAM" id="SSF48208">
    <property type="entry name" value="Six-hairpin glycosidases"/>
    <property type="match status" value="1"/>
</dbReference>
<dbReference type="Gene3D" id="3.40.30.10">
    <property type="entry name" value="Glutaredoxin"/>
    <property type="match status" value="1"/>
</dbReference>
<dbReference type="Proteomes" id="UP000326509">
    <property type="component" value="Unassembled WGS sequence"/>
</dbReference>
<accession>A0A5J4IRF8</accession>
<dbReference type="SUPFAM" id="SSF52833">
    <property type="entry name" value="Thioredoxin-like"/>
    <property type="match status" value="1"/>
</dbReference>
<dbReference type="InterPro" id="IPR024705">
    <property type="entry name" value="Ssp411"/>
</dbReference>
<dbReference type="Pfam" id="PF03190">
    <property type="entry name" value="Thioredox_DsbH"/>
    <property type="match status" value="1"/>
</dbReference>
<evidence type="ECO:0000259" key="1">
    <source>
        <dbReference type="Pfam" id="PF03190"/>
    </source>
</evidence>
<comment type="caution">
    <text evidence="2">The sequence shown here is derived from an EMBL/GenBank/DDBJ whole genome shotgun (WGS) entry which is preliminary data.</text>
</comment>
<keyword evidence="3" id="KW-1185">Reference proteome</keyword>
<dbReference type="GO" id="GO:0005975">
    <property type="term" value="P:carbohydrate metabolic process"/>
    <property type="evidence" value="ECO:0007669"/>
    <property type="project" value="InterPro"/>
</dbReference>
<dbReference type="PIRSF" id="PIRSF006402">
    <property type="entry name" value="UCP006402_thioredoxin"/>
    <property type="match status" value="1"/>
</dbReference>
<gene>
    <name evidence="2" type="primary">yyaL</name>
    <name evidence="2" type="ORF">ULMA_25570</name>
</gene>
<sequence length="708" mass="81146">MVFNPFWGIVISILLLASCTSTSKKETVSSNKHTNLLAQETSPYLLQHAHNPVDWRAWNDVSLEKAKEEKKLIVISVGYAACHWCHVMERESFEDTTVAAVMNKNFINIKVDREERPDVDQIYINAVQLLTGNAGWPLNVVALPDGRPIWGGTYFRKDEWINALERLQQLYETEPQKLLDVADNLEEGIKSMDLLPLNTDDVDFKEISIDETIASWKESFDPLYGGTKRAPKFMMPDNVSFLLRQAIQNNDNKLLEQVTLTLDRMAYGGIYDHVAGGFSRYSTDIKWHVPHFEKMLYDNGQLVSLYSDAYKATKKELYKEVVEETLRFIAAEFTTDNGAFYSSYDADSDNENGELEEGAFYVFAKEELKTLIGNDFNLFSDYYNVNTFGKWEADHYVLIRSKSDEEIIDTYNISAEILNSKKTLWKKALSEYRSKRPMPRLDDKILTSWNGLMLKGYVDAYKAFGTEDYLDAAVKNAHFIKNNQMQTSGALLHNHKNGKSTINGYLEDYAAVIDAYISLYEVTLDMEWLDIANNLTAYTFEHFFDEKKKLFYFTSDEDPALVTRNFEYRDNVIPASNSIMAKNLQLLSHYFDNQLYAEVSKQMLKNVLPEMKQYPSGFSNWLSLLLDYQKPFYEVVVVGANAKEKLAKININYLPNILTAGSNIEASAPLLTQRYVDNQTLIYVCVNNACKLPESVIEKAINPIKLTK</sequence>
<reference evidence="2 3" key="1">
    <citation type="submission" date="2019-08" db="EMBL/GenBank/DDBJ databases">
        <title>Draft genome sequence of Ulvibacter marinus type strain NBRC 109484.</title>
        <authorList>
            <person name="Kawano K."/>
            <person name="Ushijima N."/>
            <person name="Kihara M."/>
            <person name="Itoh H."/>
        </authorList>
    </citation>
    <scope>NUCLEOTIDE SEQUENCE [LARGE SCALE GENOMIC DNA]</scope>
    <source>
        <strain evidence="2 3">NBRC 109484</strain>
    </source>
</reference>